<gene>
    <name evidence="1" type="ORF">RHMOL_Rhmol01G0368200</name>
</gene>
<accession>A0ACC0QA26</accession>
<name>A0ACC0QA26_RHOML</name>
<dbReference type="Proteomes" id="UP001062846">
    <property type="component" value="Chromosome 1"/>
</dbReference>
<evidence type="ECO:0000313" key="2">
    <source>
        <dbReference type="Proteomes" id="UP001062846"/>
    </source>
</evidence>
<keyword evidence="2" id="KW-1185">Reference proteome</keyword>
<organism evidence="1 2">
    <name type="scientific">Rhododendron molle</name>
    <name type="common">Chinese azalea</name>
    <name type="synonym">Azalea mollis</name>
    <dbReference type="NCBI Taxonomy" id="49168"/>
    <lineage>
        <taxon>Eukaryota</taxon>
        <taxon>Viridiplantae</taxon>
        <taxon>Streptophyta</taxon>
        <taxon>Embryophyta</taxon>
        <taxon>Tracheophyta</taxon>
        <taxon>Spermatophyta</taxon>
        <taxon>Magnoliopsida</taxon>
        <taxon>eudicotyledons</taxon>
        <taxon>Gunneridae</taxon>
        <taxon>Pentapetalae</taxon>
        <taxon>asterids</taxon>
        <taxon>Ericales</taxon>
        <taxon>Ericaceae</taxon>
        <taxon>Ericoideae</taxon>
        <taxon>Rhodoreae</taxon>
        <taxon>Rhododendron</taxon>
    </lineage>
</organism>
<protein>
    <submittedName>
        <fullName evidence="1">Uncharacterized protein</fullName>
    </submittedName>
</protein>
<proteinExistence type="predicted"/>
<sequence>MKRYYAYKNLLGLNLPETGYDSEDSHSTLENDECLLWRETEDLVSAPTREIAEQLYVQHVISPLLGYEQVDDGIRVYLSKEFLEVAEMNILSYGPSRRVDAAVVNTM</sequence>
<comment type="caution">
    <text evidence="1">The sequence shown here is derived from an EMBL/GenBank/DDBJ whole genome shotgun (WGS) entry which is preliminary data.</text>
</comment>
<dbReference type="EMBL" id="CM046388">
    <property type="protein sequence ID" value="KAI8574620.1"/>
    <property type="molecule type" value="Genomic_DNA"/>
</dbReference>
<reference evidence="1" key="1">
    <citation type="submission" date="2022-02" db="EMBL/GenBank/DDBJ databases">
        <title>Plant Genome Project.</title>
        <authorList>
            <person name="Zhang R.-G."/>
        </authorList>
    </citation>
    <scope>NUCLEOTIDE SEQUENCE</scope>
    <source>
        <strain evidence="1">AT1</strain>
    </source>
</reference>
<evidence type="ECO:0000313" key="1">
    <source>
        <dbReference type="EMBL" id="KAI8574620.1"/>
    </source>
</evidence>